<feature type="domain" description="CD80-like immunoglobulin C2-set" evidence="3">
    <location>
        <begin position="86"/>
        <end position="133"/>
    </location>
</feature>
<evidence type="ECO:0000256" key="1">
    <source>
        <dbReference type="ARBA" id="ARBA00023157"/>
    </source>
</evidence>
<name>A0AAN9Y3R8_9HEMI</name>
<dbReference type="Gene3D" id="2.60.40.10">
    <property type="entry name" value="Immunoglobulins"/>
    <property type="match status" value="1"/>
</dbReference>
<dbReference type="FunFam" id="2.60.40.10:FF:001634">
    <property type="entry name" value="Beat-IIIc, isoform B"/>
    <property type="match status" value="1"/>
</dbReference>
<keyword evidence="1" id="KW-1015">Disulfide bond</keyword>
<evidence type="ECO:0000313" key="4">
    <source>
        <dbReference type="EMBL" id="KAK7590776.1"/>
    </source>
</evidence>
<dbReference type="Proteomes" id="UP001367676">
    <property type="component" value="Unassembled WGS sequence"/>
</dbReference>
<organism evidence="4 5">
    <name type="scientific">Parthenolecanium corni</name>
    <dbReference type="NCBI Taxonomy" id="536013"/>
    <lineage>
        <taxon>Eukaryota</taxon>
        <taxon>Metazoa</taxon>
        <taxon>Ecdysozoa</taxon>
        <taxon>Arthropoda</taxon>
        <taxon>Hexapoda</taxon>
        <taxon>Insecta</taxon>
        <taxon>Pterygota</taxon>
        <taxon>Neoptera</taxon>
        <taxon>Paraneoptera</taxon>
        <taxon>Hemiptera</taxon>
        <taxon>Sternorrhyncha</taxon>
        <taxon>Coccoidea</taxon>
        <taxon>Coccidae</taxon>
        <taxon>Parthenolecanium</taxon>
    </lineage>
</organism>
<dbReference type="InterPro" id="IPR013783">
    <property type="entry name" value="Ig-like_fold"/>
</dbReference>
<dbReference type="SUPFAM" id="SSF48726">
    <property type="entry name" value="Immunoglobulin"/>
    <property type="match status" value="1"/>
</dbReference>
<comment type="caution">
    <text evidence="4">The sequence shown here is derived from an EMBL/GenBank/DDBJ whole genome shotgun (WGS) entry which is preliminary data.</text>
</comment>
<proteinExistence type="predicted"/>
<accession>A0AAN9Y3R8</accession>
<gene>
    <name evidence="4" type="ORF">V9T40_002389</name>
</gene>
<feature type="compositionally biased region" description="Basic and acidic residues" evidence="2">
    <location>
        <begin position="172"/>
        <end position="203"/>
    </location>
</feature>
<protein>
    <recommendedName>
        <fullName evidence="3">CD80-like immunoglobulin C2-set domain-containing protein</fullName>
    </recommendedName>
</protein>
<dbReference type="PANTHER" id="PTHR21261">
    <property type="entry name" value="BEAT PROTEIN"/>
    <property type="match status" value="1"/>
</dbReference>
<dbReference type="EMBL" id="JBBCAQ010000022">
    <property type="protein sequence ID" value="KAK7590776.1"/>
    <property type="molecule type" value="Genomic_DNA"/>
</dbReference>
<evidence type="ECO:0000256" key="2">
    <source>
        <dbReference type="SAM" id="MobiDB-lite"/>
    </source>
</evidence>
<evidence type="ECO:0000313" key="5">
    <source>
        <dbReference type="Proteomes" id="UP001367676"/>
    </source>
</evidence>
<dbReference type="InterPro" id="IPR036179">
    <property type="entry name" value="Ig-like_dom_sf"/>
</dbReference>
<reference evidence="4 5" key="1">
    <citation type="submission" date="2024-03" db="EMBL/GenBank/DDBJ databases">
        <title>Adaptation during the transition from Ophiocordyceps entomopathogen to insect associate is accompanied by gene loss and intensified selection.</title>
        <authorList>
            <person name="Ward C.M."/>
            <person name="Onetto C.A."/>
            <person name="Borneman A.R."/>
        </authorList>
    </citation>
    <scope>NUCLEOTIDE SEQUENCE [LARGE SCALE GENOMIC DNA]</scope>
    <source>
        <strain evidence="4">AWRI1</strain>
        <tissue evidence="4">Single Adult Female</tissue>
    </source>
</reference>
<dbReference type="InterPro" id="IPR013162">
    <property type="entry name" value="CD80_C2-set"/>
</dbReference>
<dbReference type="PANTHER" id="PTHR21261:SF15">
    <property type="entry name" value="BEATEN PATH IIIA, ISOFORM D-RELATED"/>
    <property type="match status" value="1"/>
</dbReference>
<dbReference type="AlphaFoldDB" id="A0AAN9Y3R8"/>
<dbReference type="Pfam" id="PF08205">
    <property type="entry name" value="C2-set_2"/>
    <property type="match status" value="1"/>
</dbReference>
<feature type="region of interest" description="Disordered" evidence="2">
    <location>
        <begin position="172"/>
        <end position="210"/>
    </location>
</feature>
<evidence type="ECO:0000259" key="3">
    <source>
        <dbReference type="Pfam" id="PF08205"/>
    </source>
</evidence>
<sequence length="210" mass="23709">MLGYSARLKTIVWLYLKRTDRDTRLVENSGASQVYLKRLELASSGRYRCEVSGEAPSFTTVTEHNDMITVALPDDGPKISGGKPRYHIGEQVNVNCTSGTSKPAANLQWYINGEQVNSSFLRGPYKKIVGRESLETTILGLTFKVQPHHFKGGDMKLKCLATISSIYWKSNEESVEGEKQPKPPVLEIKRTNEMDDDKSRADRVQGWYYD</sequence>
<keyword evidence="5" id="KW-1185">Reference proteome</keyword>